<sequence>MQMPDPNPAILSKKAALVRRLATVVSADALIHEPQELRPYECDALTAYKCPPLAVVLPETTEDVAACLRICHEEGVPVVPRGSGTSLAGGALPTADAVILGVSRMTEVLETNYADRIIRVQTGITNLKVTGAVEEDGFFYAPDPSSQLACAIAGNIAMNSGGAHCLKYGVTTNNLLGATAVLIDGTVVELGGGHMDTPGLDLLGLICGSEGQLGVVTEATLRILPKPEGARPVLIGFDRSETAGECVGDIIKAGILPVAIEFMDRPCIRATDAFSGAGYPDCEAMLIVEVEGSDAEIDEQLGVITQIARRLDPVELRVSASEEESAAIWLGRKSAFGAMGQLGDYICLDGTIPVGELPRVLGGIADLAKGYGLEVANVFHAGDGNMHPLILFDANSEDGLEKAEALGTDILCLCVEAGGCLTGEHGVGVEKRDLMQVQFDPVDLEAQMRVKDVFDPAWLLNPAKVFPLSISAPRRAVAAE</sequence>
<dbReference type="InterPro" id="IPR016169">
    <property type="entry name" value="FAD-bd_PCMH_sub2"/>
</dbReference>
<dbReference type="InterPro" id="IPR016164">
    <property type="entry name" value="FAD-linked_Oxase-like_C"/>
</dbReference>
<proteinExistence type="predicted"/>
<evidence type="ECO:0000256" key="1">
    <source>
        <dbReference type="ARBA" id="ARBA00001974"/>
    </source>
</evidence>
<dbReference type="InterPro" id="IPR006094">
    <property type="entry name" value="Oxid_FAD_bind_N"/>
</dbReference>
<keyword evidence="7" id="KW-1185">Reference proteome</keyword>
<dbReference type="Gene3D" id="1.10.45.10">
    <property type="entry name" value="Vanillyl-alcohol Oxidase, Chain A, domain 4"/>
    <property type="match status" value="1"/>
</dbReference>
<dbReference type="EMBL" id="ONZF01000011">
    <property type="protein sequence ID" value="SPJ25762.1"/>
    <property type="molecule type" value="Genomic_DNA"/>
</dbReference>
<dbReference type="GO" id="GO:0071949">
    <property type="term" value="F:FAD binding"/>
    <property type="evidence" value="ECO:0007669"/>
    <property type="project" value="InterPro"/>
</dbReference>
<dbReference type="Gene3D" id="3.30.70.2740">
    <property type="match status" value="1"/>
</dbReference>
<evidence type="ECO:0000313" key="6">
    <source>
        <dbReference type="EMBL" id="SPJ25762.1"/>
    </source>
</evidence>
<organism evidence="6 7">
    <name type="scientific">Palleronia abyssalis</name>
    <dbReference type="NCBI Taxonomy" id="1501240"/>
    <lineage>
        <taxon>Bacteria</taxon>
        <taxon>Pseudomonadati</taxon>
        <taxon>Pseudomonadota</taxon>
        <taxon>Alphaproteobacteria</taxon>
        <taxon>Rhodobacterales</taxon>
        <taxon>Roseobacteraceae</taxon>
        <taxon>Palleronia</taxon>
    </lineage>
</organism>
<dbReference type="InterPro" id="IPR036318">
    <property type="entry name" value="FAD-bd_PCMH-like_sf"/>
</dbReference>
<evidence type="ECO:0000256" key="2">
    <source>
        <dbReference type="ARBA" id="ARBA00022630"/>
    </source>
</evidence>
<dbReference type="OrthoDB" id="9811557at2"/>
<comment type="cofactor">
    <cofactor evidence="1">
        <name>FAD</name>
        <dbReference type="ChEBI" id="CHEBI:57692"/>
    </cofactor>
</comment>
<dbReference type="InterPro" id="IPR004113">
    <property type="entry name" value="FAD-bd_oxidored_4_C"/>
</dbReference>
<dbReference type="Pfam" id="PF02913">
    <property type="entry name" value="FAD-oxidase_C"/>
    <property type="match status" value="1"/>
</dbReference>
<evidence type="ECO:0000256" key="4">
    <source>
        <dbReference type="ARBA" id="ARBA00023002"/>
    </source>
</evidence>
<dbReference type="PANTHER" id="PTHR42934">
    <property type="entry name" value="GLYCOLATE OXIDASE SUBUNIT GLCD"/>
    <property type="match status" value="1"/>
</dbReference>
<dbReference type="PANTHER" id="PTHR42934:SF1">
    <property type="entry name" value="GLYCOLATE OXIDASE SUBUNIT GLCD"/>
    <property type="match status" value="1"/>
</dbReference>
<dbReference type="Pfam" id="PF01565">
    <property type="entry name" value="FAD_binding_4"/>
    <property type="match status" value="1"/>
</dbReference>
<reference evidence="6 7" key="1">
    <citation type="submission" date="2018-03" db="EMBL/GenBank/DDBJ databases">
        <authorList>
            <person name="Keele B.F."/>
        </authorList>
    </citation>
    <scope>NUCLEOTIDE SEQUENCE [LARGE SCALE GENOMIC DNA]</scope>
    <source>
        <strain evidence="6 7">CECT 8504</strain>
    </source>
</reference>
<dbReference type="RefSeq" id="WP_108895492.1">
    <property type="nucleotide sequence ID" value="NZ_ONZF01000011.1"/>
</dbReference>
<keyword evidence="3" id="KW-0274">FAD</keyword>
<dbReference type="Gene3D" id="3.30.465.10">
    <property type="match status" value="1"/>
</dbReference>
<dbReference type="GO" id="GO:0016491">
    <property type="term" value="F:oxidoreductase activity"/>
    <property type="evidence" value="ECO:0007669"/>
    <property type="project" value="UniProtKB-KW"/>
</dbReference>
<dbReference type="EC" id="1.-.-.-" evidence="6"/>
<dbReference type="SUPFAM" id="SSF56176">
    <property type="entry name" value="FAD-binding/transporter-associated domain-like"/>
    <property type="match status" value="1"/>
</dbReference>
<evidence type="ECO:0000313" key="7">
    <source>
        <dbReference type="Proteomes" id="UP000244912"/>
    </source>
</evidence>
<accession>A0A2R8C023</accession>
<dbReference type="InterPro" id="IPR016166">
    <property type="entry name" value="FAD-bd_PCMH"/>
</dbReference>
<evidence type="ECO:0000259" key="5">
    <source>
        <dbReference type="PROSITE" id="PS51387"/>
    </source>
</evidence>
<dbReference type="InterPro" id="IPR051914">
    <property type="entry name" value="FAD-linked_OxidoTrans_Type4"/>
</dbReference>
<gene>
    <name evidence="6" type="ORF">PAA8504_03613</name>
</gene>
<keyword evidence="2" id="KW-0285">Flavoprotein</keyword>
<dbReference type="PROSITE" id="PS51387">
    <property type="entry name" value="FAD_PCMH"/>
    <property type="match status" value="1"/>
</dbReference>
<protein>
    <submittedName>
        <fullName evidence="6">Putative FAD-linked oxidoreductase</fullName>
        <ecNumber evidence="6">1.-.-.-</ecNumber>
    </submittedName>
</protein>
<feature type="domain" description="FAD-binding PCMH-type" evidence="5">
    <location>
        <begin position="48"/>
        <end position="226"/>
    </location>
</feature>
<dbReference type="Proteomes" id="UP000244912">
    <property type="component" value="Unassembled WGS sequence"/>
</dbReference>
<name>A0A2R8C023_9RHOB</name>
<evidence type="ECO:0000256" key="3">
    <source>
        <dbReference type="ARBA" id="ARBA00022827"/>
    </source>
</evidence>
<dbReference type="SUPFAM" id="SSF55103">
    <property type="entry name" value="FAD-linked oxidases, C-terminal domain"/>
    <property type="match status" value="1"/>
</dbReference>
<dbReference type="AlphaFoldDB" id="A0A2R8C023"/>
<keyword evidence="4 6" id="KW-0560">Oxidoreductase</keyword>
<dbReference type="InterPro" id="IPR016171">
    <property type="entry name" value="Vanillyl_alc_oxidase_C-sub2"/>
</dbReference>